<proteinExistence type="predicted"/>
<dbReference type="Proteomes" id="UP001596956">
    <property type="component" value="Unassembled WGS sequence"/>
</dbReference>
<organism evidence="1 2">
    <name type="scientific">Streptomonospora algeriensis</name>
    <dbReference type="NCBI Taxonomy" id="995084"/>
    <lineage>
        <taxon>Bacteria</taxon>
        <taxon>Bacillati</taxon>
        <taxon>Actinomycetota</taxon>
        <taxon>Actinomycetes</taxon>
        <taxon>Streptosporangiales</taxon>
        <taxon>Nocardiopsidaceae</taxon>
        <taxon>Streptomonospora</taxon>
    </lineage>
</organism>
<evidence type="ECO:0000313" key="2">
    <source>
        <dbReference type="Proteomes" id="UP001596956"/>
    </source>
</evidence>
<evidence type="ECO:0008006" key="3">
    <source>
        <dbReference type="Google" id="ProtNLM"/>
    </source>
</evidence>
<keyword evidence="2" id="KW-1185">Reference proteome</keyword>
<gene>
    <name evidence="1" type="ORF">ACFQZU_05620</name>
</gene>
<name>A0ABW3BC27_9ACTN</name>
<comment type="caution">
    <text evidence="1">The sequence shown here is derived from an EMBL/GenBank/DDBJ whole genome shotgun (WGS) entry which is preliminary data.</text>
</comment>
<dbReference type="EMBL" id="JBHTHR010000100">
    <property type="protein sequence ID" value="MFD0800798.1"/>
    <property type="molecule type" value="Genomic_DNA"/>
</dbReference>
<protein>
    <recommendedName>
        <fullName evidence="3">AbiEi antitoxin of type IV toxin-antitoxin system</fullName>
    </recommendedName>
</protein>
<sequence>MRAPPPPSPSSASPGVIATFPAAAHRAAALAAQQHGFITWDQALACGADNGLIRRLLRGRHWARVYPRVYAVQGLIEPADENRRLQQWVMAAQLSLGPHAFAGGGTAARLWGMQGLPRWDGQEIHMVIPALGAQRHVRGIVLHTWDTAEDEVTVTESGIRLTTPGRTLRDTLLHVDRETGVCLIDSALNRGLVRRTDLPKLHAANRRRKGCRRVGDWWSSGDERAQSPLETRIRLVCVDGGLPPTSLQRPFTDARGRVFAVADLWWEDLRVIGECDGLGPHRQADVLAYDRKRQNALQAHYPGTRIVRFTWEDIYRPAYVLATVAGTDRR</sequence>
<reference evidence="2" key="1">
    <citation type="journal article" date="2019" name="Int. J. Syst. Evol. Microbiol.">
        <title>The Global Catalogue of Microorganisms (GCM) 10K type strain sequencing project: providing services to taxonomists for standard genome sequencing and annotation.</title>
        <authorList>
            <consortium name="The Broad Institute Genomics Platform"/>
            <consortium name="The Broad Institute Genome Sequencing Center for Infectious Disease"/>
            <person name="Wu L."/>
            <person name="Ma J."/>
        </authorList>
    </citation>
    <scope>NUCLEOTIDE SEQUENCE [LARGE SCALE GENOMIC DNA]</scope>
    <source>
        <strain evidence="2">CCUG 63369</strain>
    </source>
</reference>
<accession>A0ABW3BC27</accession>
<evidence type="ECO:0000313" key="1">
    <source>
        <dbReference type="EMBL" id="MFD0800798.1"/>
    </source>
</evidence>